<evidence type="ECO:0000313" key="3">
    <source>
        <dbReference type="Proteomes" id="UP000274822"/>
    </source>
</evidence>
<organism evidence="2 3">
    <name type="scientific">Jimgerdemannia flammicorona</name>
    <dbReference type="NCBI Taxonomy" id="994334"/>
    <lineage>
        <taxon>Eukaryota</taxon>
        <taxon>Fungi</taxon>
        <taxon>Fungi incertae sedis</taxon>
        <taxon>Mucoromycota</taxon>
        <taxon>Mucoromycotina</taxon>
        <taxon>Endogonomycetes</taxon>
        <taxon>Endogonales</taxon>
        <taxon>Endogonaceae</taxon>
        <taxon>Jimgerdemannia</taxon>
    </lineage>
</organism>
<evidence type="ECO:0000256" key="1">
    <source>
        <dbReference type="SAM" id="MobiDB-lite"/>
    </source>
</evidence>
<gene>
    <name evidence="2" type="ORF">BC938DRAFT_477991</name>
</gene>
<reference evidence="2 3" key="1">
    <citation type="journal article" date="2018" name="New Phytol.">
        <title>Phylogenomics of Endogonaceae and evolution of mycorrhizas within Mucoromycota.</title>
        <authorList>
            <person name="Chang Y."/>
            <person name="Desiro A."/>
            <person name="Na H."/>
            <person name="Sandor L."/>
            <person name="Lipzen A."/>
            <person name="Clum A."/>
            <person name="Barry K."/>
            <person name="Grigoriev I.V."/>
            <person name="Martin F.M."/>
            <person name="Stajich J.E."/>
            <person name="Smith M.E."/>
            <person name="Bonito G."/>
            <person name="Spatafora J.W."/>
        </authorList>
    </citation>
    <scope>NUCLEOTIDE SEQUENCE [LARGE SCALE GENOMIC DNA]</scope>
    <source>
        <strain evidence="2 3">AD002</strain>
    </source>
</reference>
<dbReference type="AlphaFoldDB" id="A0A433QNL4"/>
<feature type="region of interest" description="Disordered" evidence="1">
    <location>
        <begin position="91"/>
        <end position="144"/>
    </location>
</feature>
<accession>A0A433QNL4</accession>
<comment type="caution">
    <text evidence="2">The sequence shown here is derived from an EMBL/GenBank/DDBJ whole genome shotgun (WGS) entry which is preliminary data.</text>
</comment>
<keyword evidence="3" id="KW-1185">Reference proteome</keyword>
<name>A0A433QNL4_9FUNG</name>
<feature type="compositionally biased region" description="Polar residues" evidence="1">
    <location>
        <begin position="103"/>
        <end position="118"/>
    </location>
</feature>
<sequence>MLTFLLSLNKELATNIEAATAAFVDGAESMSKTRKAILGKIDNVTSGNSHSSTFKRKHGVYYDDPEDKDVEDKDQGDDDLGIHERIQVNFSKRKMTSSSSTSLFNDQRGSRSGPSFSDINEKNTSHSQDVSLRESINEESGVFDDEDGDEIFERMQNSLASTEHENSAIWISDDDEDALIELCLPKEERTEMIERDEIDNGLLGRDWEKWAALLREAQKKSPHKHWYATCNFILLHVCTFMIQLNQVLSSSPENYCIIRCGAGIRLSNWMKKNNYQSLQTGLLKADRTSFVDFKSYMLSIFEEKSLKSMQQAIRLRAPPIVEPLGSKHYIIDQVFTQFAQKVFMPDNGDSDIKLSEICYNYLALWPCMGEKNLDAIDEIRRFRHQEESHMKVDGVVYTEFDHIELLSMEVTGHHGLHDKSRAGWDHVKGLCALLNMLSRIAYIFPHGSSELFQEVKVAFVHAHEKAALVALWYAVTWHLFDATNLEGNSPL</sequence>
<evidence type="ECO:0000313" key="2">
    <source>
        <dbReference type="EMBL" id="RUS31357.1"/>
    </source>
</evidence>
<feature type="region of interest" description="Disordered" evidence="1">
    <location>
        <begin position="47"/>
        <end position="79"/>
    </location>
</feature>
<dbReference type="Proteomes" id="UP000274822">
    <property type="component" value="Unassembled WGS sequence"/>
</dbReference>
<feature type="compositionally biased region" description="Acidic residues" evidence="1">
    <location>
        <begin position="63"/>
        <end position="79"/>
    </location>
</feature>
<protein>
    <submittedName>
        <fullName evidence="2">Uncharacterized protein</fullName>
    </submittedName>
</protein>
<dbReference type="EMBL" id="RBNJ01003044">
    <property type="protein sequence ID" value="RUS31357.1"/>
    <property type="molecule type" value="Genomic_DNA"/>
</dbReference>
<proteinExistence type="predicted"/>